<comment type="subcellular location">
    <subcellularLocation>
        <location evidence="1">Endomembrane system</location>
        <topology evidence="1">Multi-pass membrane protein</topology>
    </subcellularLocation>
    <subcellularLocation>
        <location evidence="6">Membrane</location>
        <topology evidence="6">Multi-pass membrane protein</topology>
    </subcellularLocation>
</comment>
<sequence length="609" mass="62984">MNTVPWLTILLIVPAAAAVVVAALPRRHATLAKQLTLAVTLAVLVLAVIATFAYDPDKAGFQFGQSYDWISTFGISYSVGADGISLVLMLLAALLVPVVVLSSWDEVDGGGAGGGRVPAPTVAPDRGMPGGSVGDVGPVGDVEGIGPVGDVGGGAGGTTAVLAAPAPARPVTFPPVETRGEAETPGRRSVPAFFALLLALEAGMIGVFAATDVFLFYVFFEAMLIPMYFLIGSYGPVTEQAQRSYAAVKFLVYSLLGGLLMLAAVIGLYVVSADNLGHGTFDFATLRQMEITAGVQKLLFLGFFVAFAIKAPLFPFHTWLPDAGAQSPTGGAVLLVGVLDKVGTFGLIRYCIPLFPDAADYFAPMVLGLAVVGIFYGALLAIGQRDMKRLVAYTSLAHFGFIALGVFAFTSQAGTGAVLYMVNHGLSTGLLFLVVGFLVSRRGTRDVGAYGGLAKVTPVLAGVFLLAGLSSLALPGTNSFVSEFLVLVGTFTANKPLAIVATCGIVLAAIYVLYLYQRTMTGPIVHPENKVLHDLSLREKLVVAPIVALIVALGVYPKPLLDIITPTVTATYADIGKSDPAPTHPAAAHPGAAHPGAAHPVATQPGGHS</sequence>
<keyword evidence="10" id="KW-0560">Oxidoreductase</keyword>
<proteinExistence type="inferred from homology"/>
<evidence type="ECO:0000256" key="6">
    <source>
        <dbReference type="RuleBase" id="RU000320"/>
    </source>
</evidence>
<evidence type="ECO:0000256" key="5">
    <source>
        <dbReference type="ARBA" id="ARBA00023136"/>
    </source>
</evidence>
<feature type="domain" description="NADH:quinone oxidoreductase/Mrp antiporter transmembrane" evidence="9">
    <location>
        <begin position="210"/>
        <end position="507"/>
    </location>
</feature>
<dbReference type="GO" id="GO:0016020">
    <property type="term" value="C:membrane"/>
    <property type="evidence" value="ECO:0007669"/>
    <property type="project" value="UniProtKB-SubCell"/>
</dbReference>
<evidence type="ECO:0000256" key="2">
    <source>
        <dbReference type="ARBA" id="ARBA00009025"/>
    </source>
</evidence>
<dbReference type="GO" id="GO:0012505">
    <property type="term" value="C:endomembrane system"/>
    <property type="evidence" value="ECO:0007669"/>
    <property type="project" value="UniProtKB-SubCell"/>
</dbReference>
<keyword evidence="3 6" id="KW-0812">Transmembrane</keyword>
<evidence type="ECO:0000256" key="3">
    <source>
        <dbReference type="ARBA" id="ARBA00022692"/>
    </source>
</evidence>
<dbReference type="GO" id="GO:0015990">
    <property type="term" value="P:electron transport coupled proton transport"/>
    <property type="evidence" value="ECO:0007669"/>
    <property type="project" value="TreeGrafter"/>
</dbReference>
<evidence type="ECO:0000313" key="10">
    <source>
        <dbReference type="EMBL" id="THJ76109.1"/>
    </source>
</evidence>
<accession>A0A4V3Z7Z4</accession>
<evidence type="ECO:0000256" key="8">
    <source>
        <dbReference type="SAM" id="Phobius"/>
    </source>
</evidence>
<dbReference type="EMBL" id="SSXH01000016">
    <property type="protein sequence ID" value="THJ76109.1"/>
    <property type="molecule type" value="Genomic_DNA"/>
</dbReference>
<dbReference type="OrthoDB" id="9768329at2"/>
<dbReference type="InterPro" id="IPR010227">
    <property type="entry name" value="NADH_Q_OxRdtase_chainM/4"/>
</dbReference>
<dbReference type="AlphaFoldDB" id="A0A4V3Z7Z4"/>
<keyword evidence="5 8" id="KW-0472">Membrane</keyword>
<feature type="transmembrane region" description="Helical" evidence="8">
    <location>
        <begin position="74"/>
        <end position="96"/>
    </location>
</feature>
<evidence type="ECO:0000256" key="4">
    <source>
        <dbReference type="ARBA" id="ARBA00022989"/>
    </source>
</evidence>
<feature type="transmembrane region" description="Helical" evidence="8">
    <location>
        <begin position="36"/>
        <end position="54"/>
    </location>
</feature>
<dbReference type="NCBIfam" id="TIGR01972">
    <property type="entry name" value="NDH_I_M"/>
    <property type="match status" value="1"/>
</dbReference>
<feature type="compositionally biased region" description="Low complexity" evidence="7">
    <location>
        <begin position="580"/>
        <end position="603"/>
    </location>
</feature>
<feature type="transmembrane region" description="Helical" evidence="8">
    <location>
        <begin position="497"/>
        <end position="516"/>
    </location>
</feature>
<protein>
    <submittedName>
        <fullName evidence="10">NADH-quinone oxidoreductase subunit M</fullName>
        <ecNumber evidence="10">1.6.5.11</ecNumber>
    </submittedName>
</protein>
<feature type="transmembrane region" description="Helical" evidence="8">
    <location>
        <begin position="390"/>
        <end position="411"/>
    </location>
</feature>
<dbReference type="EC" id="1.6.5.11" evidence="10"/>
<dbReference type="RefSeq" id="WP_136446583.1">
    <property type="nucleotide sequence ID" value="NZ_SSXH01000016.1"/>
</dbReference>
<name>A0A4V3Z7Z4_9ACTN</name>
<dbReference type="Pfam" id="PF00361">
    <property type="entry name" value="Proton_antipo_M"/>
    <property type="match status" value="1"/>
</dbReference>
<feature type="transmembrane region" description="Helical" evidence="8">
    <location>
        <begin position="298"/>
        <end position="320"/>
    </location>
</feature>
<dbReference type="Proteomes" id="UP000305282">
    <property type="component" value="Unassembled WGS sequence"/>
</dbReference>
<dbReference type="GO" id="GO:0003954">
    <property type="term" value="F:NADH dehydrogenase activity"/>
    <property type="evidence" value="ECO:0007669"/>
    <property type="project" value="TreeGrafter"/>
</dbReference>
<dbReference type="InterPro" id="IPR003918">
    <property type="entry name" value="NADH_UbQ_OxRdtase"/>
</dbReference>
<dbReference type="PRINTS" id="PR01437">
    <property type="entry name" value="NUOXDRDTASE4"/>
</dbReference>
<dbReference type="PANTHER" id="PTHR43507">
    <property type="entry name" value="NADH-UBIQUINONE OXIDOREDUCTASE CHAIN 4"/>
    <property type="match status" value="1"/>
</dbReference>
<dbReference type="NCBIfam" id="NF004500">
    <property type="entry name" value="PRK05846.1-4"/>
    <property type="match status" value="1"/>
</dbReference>
<feature type="transmembrane region" description="Helical" evidence="8">
    <location>
        <begin position="417"/>
        <end position="439"/>
    </location>
</feature>
<organism evidence="10 11">
    <name type="scientific">Candidatus Frankia alpina</name>
    <dbReference type="NCBI Taxonomy" id="2699483"/>
    <lineage>
        <taxon>Bacteria</taxon>
        <taxon>Bacillati</taxon>
        <taxon>Actinomycetota</taxon>
        <taxon>Actinomycetes</taxon>
        <taxon>Frankiales</taxon>
        <taxon>Frankiaceae</taxon>
        <taxon>Frankia</taxon>
    </lineage>
</organism>
<feature type="transmembrane region" description="Helical" evidence="8">
    <location>
        <begin position="250"/>
        <end position="271"/>
    </location>
</feature>
<evidence type="ECO:0000256" key="1">
    <source>
        <dbReference type="ARBA" id="ARBA00004127"/>
    </source>
</evidence>
<keyword evidence="4 8" id="KW-1133">Transmembrane helix</keyword>
<feature type="transmembrane region" description="Helical" evidence="8">
    <location>
        <begin position="214"/>
        <end position="238"/>
    </location>
</feature>
<dbReference type="GO" id="GO:0048039">
    <property type="term" value="F:ubiquinone binding"/>
    <property type="evidence" value="ECO:0007669"/>
    <property type="project" value="TreeGrafter"/>
</dbReference>
<reference evidence="10 11" key="1">
    <citation type="submission" date="2019-04" db="EMBL/GenBank/DDBJ databases">
        <title>Draft genome sequences for three unisolated Alnus-infective Frankia Sp+ strains, AgTrS, AiOr and AvVan, the first sequenced Frankia strains able to sporulate in-planta.</title>
        <authorList>
            <person name="Bethencourt L."/>
            <person name="Vautrin F."/>
            <person name="Taib N."/>
            <person name="Dubost A."/>
            <person name="Castro-Garcia L."/>
            <person name="Imbaud O."/>
            <person name="Abrouk D."/>
            <person name="Fournier P."/>
            <person name="Briolay J."/>
            <person name="Nguyen A."/>
            <person name="Normand P."/>
            <person name="Fernandez M.P."/>
            <person name="Brochier-Armanet C."/>
            <person name="Herrera-Belaroussi A."/>
        </authorList>
    </citation>
    <scope>NUCLEOTIDE SEQUENCE [LARGE SCALE GENOMIC DNA]</scope>
    <source>
        <strain evidence="10 11">AvVan</strain>
    </source>
</reference>
<evidence type="ECO:0000256" key="7">
    <source>
        <dbReference type="SAM" id="MobiDB-lite"/>
    </source>
</evidence>
<gene>
    <name evidence="10" type="ORF">E7Y31_01640</name>
</gene>
<dbReference type="InterPro" id="IPR001750">
    <property type="entry name" value="ND/Mrp_TM"/>
</dbReference>
<feature type="transmembrane region" description="Helical" evidence="8">
    <location>
        <begin position="459"/>
        <end position="477"/>
    </location>
</feature>
<evidence type="ECO:0000259" key="9">
    <source>
        <dbReference type="Pfam" id="PF00361"/>
    </source>
</evidence>
<evidence type="ECO:0000313" key="11">
    <source>
        <dbReference type="Proteomes" id="UP000305282"/>
    </source>
</evidence>
<keyword evidence="11" id="KW-1185">Reference proteome</keyword>
<dbReference type="GO" id="GO:0008137">
    <property type="term" value="F:NADH dehydrogenase (ubiquinone) activity"/>
    <property type="evidence" value="ECO:0007669"/>
    <property type="project" value="InterPro"/>
</dbReference>
<comment type="similarity">
    <text evidence="2">Belongs to the complex I subunit 4 family.</text>
</comment>
<feature type="transmembrane region" description="Helical" evidence="8">
    <location>
        <begin position="189"/>
        <end position="208"/>
    </location>
</feature>
<feature type="region of interest" description="Disordered" evidence="7">
    <location>
        <begin position="579"/>
        <end position="609"/>
    </location>
</feature>
<dbReference type="GO" id="GO:0042773">
    <property type="term" value="P:ATP synthesis coupled electron transport"/>
    <property type="evidence" value="ECO:0007669"/>
    <property type="project" value="InterPro"/>
</dbReference>
<comment type="caution">
    <text evidence="10">The sequence shown here is derived from an EMBL/GenBank/DDBJ whole genome shotgun (WGS) entry which is preliminary data.</text>
</comment>
<dbReference type="PANTHER" id="PTHR43507:SF1">
    <property type="entry name" value="NADH-UBIQUINONE OXIDOREDUCTASE CHAIN 4"/>
    <property type="match status" value="1"/>
</dbReference>
<feature type="transmembrane region" description="Helical" evidence="8">
    <location>
        <begin position="361"/>
        <end position="383"/>
    </location>
</feature>
<feature type="transmembrane region" description="Helical" evidence="8">
    <location>
        <begin position="6"/>
        <end position="24"/>
    </location>
</feature>
<feature type="transmembrane region" description="Helical" evidence="8">
    <location>
        <begin position="332"/>
        <end position="355"/>
    </location>
</feature>